<evidence type="ECO:0000256" key="2">
    <source>
        <dbReference type="ARBA" id="ARBA00005375"/>
    </source>
</evidence>
<keyword evidence="9" id="KW-1185">Reference proteome</keyword>
<reference evidence="8 9" key="1">
    <citation type="submission" date="2015-01" db="EMBL/GenBank/DDBJ databases">
        <title>Evolution of Trichinella species and genotypes.</title>
        <authorList>
            <person name="Korhonen P.K."/>
            <person name="Edoardo P."/>
            <person name="Giuseppe L.R."/>
            <person name="Gasser R.B."/>
        </authorList>
    </citation>
    <scope>NUCLEOTIDE SEQUENCE [LARGE SCALE GENOMIC DNA]</scope>
    <source>
        <strain evidence="8">ISS1980</strain>
    </source>
</reference>
<keyword evidence="6" id="KW-1015">Disulfide bond</keyword>
<evidence type="ECO:0000256" key="1">
    <source>
        <dbReference type="ARBA" id="ARBA00000032"/>
    </source>
</evidence>
<dbReference type="OrthoDB" id="258392at2759"/>
<gene>
    <name evidence="8" type="primary">acp2</name>
    <name evidence="8" type="ORF">T10_6136</name>
</gene>
<organism evidence="8 9">
    <name type="scientific">Trichinella papuae</name>
    <dbReference type="NCBI Taxonomy" id="268474"/>
    <lineage>
        <taxon>Eukaryota</taxon>
        <taxon>Metazoa</taxon>
        <taxon>Ecdysozoa</taxon>
        <taxon>Nematoda</taxon>
        <taxon>Enoplea</taxon>
        <taxon>Dorylaimia</taxon>
        <taxon>Trichinellida</taxon>
        <taxon>Trichinellidae</taxon>
        <taxon>Trichinella</taxon>
    </lineage>
</organism>
<protein>
    <recommendedName>
        <fullName evidence="3">acid phosphatase</fullName>
        <ecNumber evidence="3">3.1.3.2</ecNumber>
    </recommendedName>
</protein>
<keyword evidence="5" id="KW-0378">Hydrolase</keyword>
<evidence type="ECO:0000256" key="5">
    <source>
        <dbReference type="ARBA" id="ARBA00022801"/>
    </source>
</evidence>
<evidence type="ECO:0000313" key="8">
    <source>
        <dbReference type="EMBL" id="KRZ71704.1"/>
    </source>
</evidence>
<dbReference type="Pfam" id="PF00328">
    <property type="entry name" value="His_Phos_2"/>
    <property type="match status" value="1"/>
</dbReference>
<accession>A0A0V1MIM2</accession>
<evidence type="ECO:0000256" key="7">
    <source>
        <dbReference type="ARBA" id="ARBA00023180"/>
    </source>
</evidence>
<comment type="catalytic activity">
    <reaction evidence="1">
        <text>a phosphate monoester + H2O = an alcohol + phosphate</text>
        <dbReference type="Rhea" id="RHEA:15017"/>
        <dbReference type="ChEBI" id="CHEBI:15377"/>
        <dbReference type="ChEBI" id="CHEBI:30879"/>
        <dbReference type="ChEBI" id="CHEBI:43474"/>
        <dbReference type="ChEBI" id="CHEBI:67140"/>
        <dbReference type="EC" id="3.1.3.2"/>
    </reaction>
</comment>
<dbReference type="SUPFAM" id="SSF53254">
    <property type="entry name" value="Phosphoglycerate mutase-like"/>
    <property type="match status" value="1"/>
</dbReference>
<keyword evidence="7" id="KW-0325">Glycoprotein</keyword>
<comment type="similarity">
    <text evidence="2">Belongs to the histidine acid phosphatase family.</text>
</comment>
<dbReference type="InterPro" id="IPR000560">
    <property type="entry name" value="His_Pase_clade-2"/>
</dbReference>
<evidence type="ECO:0000256" key="4">
    <source>
        <dbReference type="ARBA" id="ARBA00022729"/>
    </source>
</evidence>
<dbReference type="EMBL" id="JYDO01000091">
    <property type="protein sequence ID" value="KRZ71704.1"/>
    <property type="molecule type" value="Genomic_DNA"/>
</dbReference>
<proteinExistence type="inferred from homology"/>
<dbReference type="InterPro" id="IPR029033">
    <property type="entry name" value="His_PPase_superfam"/>
</dbReference>
<dbReference type="PANTHER" id="PTHR11567">
    <property type="entry name" value="ACID PHOSPHATASE-RELATED"/>
    <property type="match status" value="1"/>
</dbReference>
<comment type="caution">
    <text evidence="8">The sequence shown here is derived from an EMBL/GenBank/DDBJ whole genome shotgun (WGS) entry which is preliminary data.</text>
</comment>
<dbReference type="InterPro" id="IPR050645">
    <property type="entry name" value="Histidine_acid_phosphatase"/>
</dbReference>
<dbReference type="PANTHER" id="PTHR11567:SF211">
    <property type="entry name" value="PROSTATIC ACID PHOSPHATASE"/>
    <property type="match status" value="1"/>
</dbReference>
<dbReference type="EC" id="3.1.3.2" evidence="3"/>
<name>A0A0V1MIM2_9BILA</name>
<dbReference type="CDD" id="cd07061">
    <property type="entry name" value="HP_HAP_like"/>
    <property type="match status" value="1"/>
</dbReference>
<evidence type="ECO:0000256" key="6">
    <source>
        <dbReference type="ARBA" id="ARBA00023157"/>
    </source>
</evidence>
<evidence type="ECO:0000313" key="9">
    <source>
        <dbReference type="Proteomes" id="UP000054843"/>
    </source>
</evidence>
<dbReference type="STRING" id="268474.A0A0V1MIM2"/>
<evidence type="ECO:0000256" key="3">
    <source>
        <dbReference type="ARBA" id="ARBA00012646"/>
    </source>
</evidence>
<dbReference type="Gene3D" id="3.40.50.1240">
    <property type="entry name" value="Phosphoglycerate mutase-like"/>
    <property type="match status" value="1"/>
</dbReference>
<sequence>MHVWTHIYLRPRITDCIMIFRCHQIYGTFLIIASTLHLEVTSCNRMTCGRETKKEKKRETRNEKRKHITNSTHKKFSRNTNCLLNWLLPEFAFFTTIFMQSDHTVDDCFSRRLSFFLQMKKIASFLIQLKFLFSSLYKKACFSIKITHLERTARETSSQTQQLTIINQRQQHNSSTNQMKSCETIIFTIHFAFALIQCVGSSELELIFTQVLYRHGERTPLSTYPNDPYKEDAWPNGFKQLTVEGCHQQYELGNFLRRKYSKLLSKSYKSYEIYVRSTNTSRTLASAACNLAGLYPSIQPEIIPIHTVAEEEDFLLKTGLPCPGYDSAYKKDSRKVFSKIDKANKDFFKFVAKMSGIRDASTKSIGRLVGALEREIKNNFIMPEWVFTVWWDSTVGKYRTVYDMLYEFNSVRQLTKFNSKKKARFLVGTLMRNMKSKVNNYRKESKKMNMYSAHDGTVMSLMYALGIANDINPPVASCIMFDLYKNFHTDRFYVEIQFRNDTKEPPVPLILPKCMLRLCPLEKVYKILQKVSFDHTVEGKAVRSFIKCAFRVPTDSS</sequence>
<dbReference type="Proteomes" id="UP000054843">
    <property type="component" value="Unassembled WGS sequence"/>
</dbReference>
<dbReference type="AlphaFoldDB" id="A0A0V1MIM2"/>
<dbReference type="GO" id="GO:0003993">
    <property type="term" value="F:acid phosphatase activity"/>
    <property type="evidence" value="ECO:0007669"/>
    <property type="project" value="UniProtKB-EC"/>
</dbReference>
<keyword evidence="4" id="KW-0732">Signal</keyword>